<comment type="caution">
    <text evidence="2">The sequence shown here is derived from an EMBL/GenBank/DDBJ whole genome shotgun (WGS) entry which is preliminary data.</text>
</comment>
<accession>A0AAW2GFF3</accession>
<proteinExistence type="predicted"/>
<evidence type="ECO:0000313" key="2">
    <source>
        <dbReference type="EMBL" id="KAL0126939.1"/>
    </source>
</evidence>
<dbReference type="AlphaFoldDB" id="A0AAW2GFF3"/>
<organism evidence="2 3">
    <name type="scientific">Cardiocondyla obscurior</name>
    <dbReference type="NCBI Taxonomy" id="286306"/>
    <lineage>
        <taxon>Eukaryota</taxon>
        <taxon>Metazoa</taxon>
        <taxon>Ecdysozoa</taxon>
        <taxon>Arthropoda</taxon>
        <taxon>Hexapoda</taxon>
        <taxon>Insecta</taxon>
        <taxon>Pterygota</taxon>
        <taxon>Neoptera</taxon>
        <taxon>Endopterygota</taxon>
        <taxon>Hymenoptera</taxon>
        <taxon>Apocrita</taxon>
        <taxon>Aculeata</taxon>
        <taxon>Formicoidea</taxon>
        <taxon>Formicidae</taxon>
        <taxon>Myrmicinae</taxon>
        <taxon>Cardiocondyla</taxon>
    </lineage>
</organism>
<gene>
    <name evidence="2" type="ORF">PUN28_005343</name>
</gene>
<evidence type="ECO:0000256" key="1">
    <source>
        <dbReference type="SAM" id="MobiDB-lite"/>
    </source>
</evidence>
<keyword evidence="3" id="KW-1185">Reference proteome</keyword>
<evidence type="ECO:0000313" key="3">
    <source>
        <dbReference type="Proteomes" id="UP001430953"/>
    </source>
</evidence>
<protein>
    <submittedName>
        <fullName evidence="2">Uncharacterized protein</fullName>
    </submittedName>
</protein>
<name>A0AAW2GFF3_9HYME</name>
<feature type="region of interest" description="Disordered" evidence="1">
    <location>
        <begin position="45"/>
        <end position="91"/>
    </location>
</feature>
<reference evidence="2 3" key="1">
    <citation type="submission" date="2023-03" db="EMBL/GenBank/DDBJ databases">
        <title>High recombination rates correlate with genetic variation in Cardiocondyla obscurior ants.</title>
        <authorList>
            <person name="Errbii M."/>
        </authorList>
    </citation>
    <scope>NUCLEOTIDE SEQUENCE [LARGE SCALE GENOMIC DNA]</scope>
    <source>
        <strain evidence="2">Alpha-2009</strain>
        <tissue evidence="2">Whole body</tissue>
    </source>
</reference>
<dbReference type="EMBL" id="JADYXP020000004">
    <property type="protein sequence ID" value="KAL0126939.1"/>
    <property type="molecule type" value="Genomic_DNA"/>
</dbReference>
<sequence>MDVASRRRLSIERSPTTREIRKIHSIRDARSSACYAEGCVVTPRTRDKNREPSWFGPGDIHGESDIDPAPPPHSPPTVRASDARSGFFKCR</sequence>
<dbReference type="Proteomes" id="UP001430953">
    <property type="component" value="Unassembled WGS sequence"/>
</dbReference>